<dbReference type="EMBL" id="JADFTS010000008">
    <property type="protein sequence ID" value="KAF9594773.1"/>
    <property type="molecule type" value="Genomic_DNA"/>
</dbReference>
<evidence type="ECO:0000259" key="1">
    <source>
        <dbReference type="Pfam" id="PF23247"/>
    </source>
</evidence>
<proteinExistence type="predicted"/>
<keyword evidence="3" id="KW-1185">Reference proteome</keyword>
<feature type="domain" description="Disease resistance protein At4g27190-like leucine-rich repeats" evidence="1">
    <location>
        <begin position="65"/>
        <end position="144"/>
    </location>
</feature>
<dbReference type="InterPro" id="IPR032675">
    <property type="entry name" value="LRR_dom_sf"/>
</dbReference>
<dbReference type="Pfam" id="PF23247">
    <property type="entry name" value="LRR_RPS2"/>
    <property type="match status" value="1"/>
</dbReference>
<dbReference type="PANTHER" id="PTHR33463:SF204">
    <property type="entry name" value="NB-ARC DOMAIN-CONTAINING PROTEIN"/>
    <property type="match status" value="1"/>
</dbReference>
<dbReference type="InterPro" id="IPR050905">
    <property type="entry name" value="Plant_NBS-LRR"/>
</dbReference>
<name>A0A835LGK2_9MAGN</name>
<gene>
    <name evidence="2" type="ORF">IFM89_034756</name>
</gene>
<dbReference type="SUPFAM" id="SSF52047">
    <property type="entry name" value="RNI-like"/>
    <property type="match status" value="1"/>
</dbReference>
<comment type="caution">
    <text evidence="2">The sequence shown here is derived from an EMBL/GenBank/DDBJ whole genome shotgun (WGS) entry which is preliminary data.</text>
</comment>
<dbReference type="InterPro" id="IPR057135">
    <property type="entry name" value="At4g27190-like_LRR"/>
</dbReference>
<reference evidence="2 3" key="1">
    <citation type="submission" date="2020-10" db="EMBL/GenBank/DDBJ databases">
        <title>The Coptis chinensis genome and diversification of protoberbering-type alkaloids.</title>
        <authorList>
            <person name="Wang B."/>
            <person name="Shu S."/>
            <person name="Song C."/>
            <person name="Liu Y."/>
        </authorList>
    </citation>
    <scope>NUCLEOTIDE SEQUENCE [LARGE SCALE GENOMIC DNA]</scope>
    <source>
        <strain evidence="2">HL-2020</strain>
        <tissue evidence="2">Leaf</tissue>
    </source>
</reference>
<evidence type="ECO:0000313" key="2">
    <source>
        <dbReference type="EMBL" id="KAF9594773.1"/>
    </source>
</evidence>
<dbReference type="Gene3D" id="3.80.10.10">
    <property type="entry name" value="Ribonuclease Inhibitor"/>
    <property type="match status" value="1"/>
</dbReference>
<dbReference type="AlphaFoldDB" id="A0A835LGK2"/>
<dbReference type="Proteomes" id="UP000631114">
    <property type="component" value="Unassembled WGS sequence"/>
</dbReference>
<dbReference type="PANTHER" id="PTHR33463">
    <property type="entry name" value="NB-ARC DOMAIN-CONTAINING PROTEIN-RELATED"/>
    <property type="match status" value="1"/>
</dbReference>
<sequence length="245" mass="27705">MEVVFHTTQPNPLVMPNLQIIWIYNLSGLRTVFNKVYGEGHFGSLTHISVEFCPKLVSLVTSSSEGFKSLETLTIRFCVRLEEVFADKSRTTSDAAKNQALLFPKLHTLCLWELSSLKSISGPHVYFPNLKKIIVGGCPKLHKLPNHFNSVGLAGQQPIEIKGEFEWGRTRYEACKKEEHQEWDRESFMAAKLLIFGACLNLIFKLQLVRNLLQSRLYTAESQIWQPLSTTLVAFQSVSGGKGVY</sequence>
<accession>A0A835LGK2</accession>
<evidence type="ECO:0000313" key="3">
    <source>
        <dbReference type="Proteomes" id="UP000631114"/>
    </source>
</evidence>
<protein>
    <recommendedName>
        <fullName evidence="1">Disease resistance protein At4g27190-like leucine-rich repeats domain-containing protein</fullName>
    </recommendedName>
</protein>
<organism evidence="2 3">
    <name type="scientific">Coptis chinensis</name>
    <dbReference type="NCBI Taxonomy" id="261450"/>
    <lineage>
        <taxon>Eukaryota</taxon>
        <taxon>Viridiplantae</taxon>
        <taxon>Streptophyta</taxon>
        <taxon>Embryophyta</taxon>
        <taxon>Tracheophyta</taxon>
        <taxon>Spermatophyta</taxon>
        <taxon>Magnoliopsida</taxon>
        <taxon>Ranunculales</taxon>
        <taxon>Ranunculaceae</taxon>
        <taxon>Coptidoideae</taxon>
        <taxon>Coptis</taxon>
    </lineage>
</organism>
<dbReference type="OrthoDB" id="122245at2759"/>